<dbReference type="PANTHER" id="PTHR35149">
    <property type="entry name" value="SLL5132 PROTEIN"/>
    <property type="match status" value="1"/>
</dbReference>
<dbReference type="InterPro" id="IPR004919">
    <property type="entry name" value="GmrSD_N"/>
</dbReference>
<evidence type="ECO:0000259" key="1">
    <source>
        <dbReference type="Pfam" id="PF03235"/>
    </source>
</evidence>
<evidence type="ECO:0000313" key="3">
    <source>
        <dbReference type="Proteomes" id="UP000592180"/>
    </source>
</evidence>
<proteinExistence type="predicted"/>
<reference evidence="2 3" key="1">
    <citation type="submission" date="2020-08" db="EMBL/GenBank/DDBJ databases">
        <title>Functional genomics of gut bacteria from endangered species of beetles.</title>
        <authorList>
            <person name="Carlos-Shanley C."/>
        </authorList>
    </citation>
    <scope>NUCLEOTIDE SEQUENCE [LARGE SCALE GENOMIC DNA]</scope>
    <source>
        <strain evidence="2 3">S00151</strain>
    </source>
</reference>
<sequence length="598" mass="71619">MRFLEAKDQKLADILFNNRFRIDSFQREYRWQRKHIEALISDLATNFDKYYQEGDTIETYADYGSYYMGPVVLYNDNKELSIVDGQQRLTSLTLLLIYLYHQVNDEDIKHEIKKHFYVRRGGKNTLILNVESRNDVIESLISHPEHPFKEMQELEDIPSDTRKLKDESIPNILARYEDITLLFPENLREQEVLLIFIEWLLNNVVLVEITAFSMESAYTIFETMNDRGMSLNPTEILKGYLLSMIEEEEKSEEMNEFWKERIFDLKALVGADTDVDFFRNWLRAKYAESRRSNVKGAENLDFEQIGTQFHSWVKNNSTRLYLKKSDDFYLFIKSDFDFYSILYMDLYKYRNYNNKDFNELYITNFYTIAESLAYPLFLAPLSKADDEVIIEAKIKLVNRFIDAYTVFRSIQGKSITQSSIRSYMYDLIRDIRNADLSILDETFKAKVNEIRESKEGDIFSNLQPMNNWGFYHYFYARLLYYLDSKEQDFMDLMRNRKQSSLILVPIFTADDFRNYEEEENFVSFHLNSVANYVLIKRYDADKFYRKSPSKRIEFLFKNNYIPECVDNKFEDFDKELSFIVSRDQILNSIVYKIWNSYF</sequence>
<dbReference type="RefSeq" id="WP_184185678.1">
    <property type="nucleotide sequence ID" value="NZ_JACHLE010000001.1"/>
</dbReference>
<feature type="domain" description="GmrSD restriction endonucleases N-terminal" evidence="1">
    <location>
        <begin position="14"/>
        <end position="241"/>
    </location>
</feature>
<dbReference type="Pfam" id="PF03235">
    <property type="entry name" value="GmrSD_N"/>
    <property type="match status" value="1"/>
</dbReference>
<dbReference type="Proteomes" id="UP000592180">
    <property type="component" value="Unassembled WGS sequence"/>
</dbReference>
<dbReference type="AlphaFoldDB" id="A0A840KE63"/>
<keyword evidence="3" id="KW-1185">Reference proteome</keyword>
<dbReference type="EMBL" id="JACHLE010000001">
    <property type="protein sequence ID" value="MBB4805833.1"/>
    <property type="molecule type" value="Genomic_DNA"/>
</dbReference>
<gene>
    <name evidence="2" type="ORF">HNP38_001105</name>
</gene>
<organism evidence="2 3">
    <name type="scientific">Chryseobacterium defluvii</name>
    <dbReference type="NCBI Taxonomy" id="160396"/>
    <lineage>
        <taxon>Bacteria</taxon>
        <taxon>Pseudomonadati</taxon>
        <taxon>Bacteroidota</taxon>
        <taxon>Flavobacteriia</taxon>
        <taxon>Flavobacteriales</taxon>
        <taxon>Weeksellaceae</taxon>
        <taxon>Chryseobacterium group</taxon>
        <taxon>Chryseobacterium</taxon>
    </lineage>
</organism>
<comment type="caution">
    <text evidence="2">The sequence shown here is derived from an EMBL/GenBank/DDBJ whole genome shotgun (WGS) entry which is preliminary data.</text>
</comment>
<evidence type="ECO:0000313" key="2">
    <source>
        <dbReference type="EMBL" id="MBB4805833.1"/>
    </source>
</evidence>
<accession>A0A840KE63</accession>
<protein>
    <submittedName>
        <fullName evidence="2">Uncharacterized protein with ParB-like and HNH nuclease domain</fullName>
    </submittedName>
</protein>
<name>A0A840KE63_9FLAO</name>
<dbReference type="PANTHER" id="PTHR35149:SF2">
    <property type="entry name" value="DUF262 DOMAIN-CONTAINING PROTEIN"/>
    <property type="match status" value="1"/>
</dbReference>